<dbReference type="Proteomes" id="UP000466848">
    <property type="component" value="Chromosome"/>
</dbReference>
<keyword evidence="3" id="KW-1003">Cell membrane</keyword>
<comment type="subcellular location">
    <subcellularLocation>
        <location evidence="1 7">Cell membrane</location>
        <topology evidence="1 7">Multi-pass membrane protein</topology>
    </subcellularLocation>
</comment>
<proteinExistence type="inferred from homology"/>
<dbReference type="Pfam" id="PF00528">
    <property type="entry name" value="BPD_transp_1"/>
    <property type="match status" value="1"/>
</dbReference>
<keyword evidence="8" id="KW-0732">Signal</keyword>
<dbReference type="PROSITE" id="PS50928">
    <property type="entry name" value="ABC_TM1"/>
    <property type="match status" value="1"/>
</dbReference>
<gene>
    <name evidence="10" type="ORF">Ami103574_12750</name>
</gene>
<dbReference type="SUPFAM" id="SSF161098">
    <property type="entry name" value="MetI-like"/>
    <property type="match status" value="1"/>
</dbReference>
<protein>
    <submittedName>
        <fullName evidence="10">ABC transporter permease subunit</fullName>
    </submittedName>
</protein>
<dbReference type="Gene3D" id="1.10.3720.10">
    <property type="entry name" value="MetI-like"/>
    <property type="match status" value="1"/>
</dbReference>
<evidence type="ECO:0000256" key="4">
    <source>
        <dbReference type="ARBA" id="ARBA00022692"/>
    </source>
</evidence>
<sequence>MKKLRILLIFVFLGLLWEGAAWAADSASGLGSSWIKLPYLHHVLLAMFQERQVLWPQSISTLVSAGKGFLLGALVGVLTAITMSGSRWAEKTIFPYLILAQMLPVLGLAPMVFGMVRDGDLARVIIAAYITFFPVSVNMLSGLKSAEKEKRELMYSYSASKIQLYSKLLLPSAVPGLFTGLKIAAPLSITSAILVEIMGANSGVGILILRSLYYGSAQAANFWATVLDSACLGIFSYIFIVSIERAFARWTKAAL</sequence>
<feature type="chain" id="PRO_5032437922" evidence="8">
    <location>
        <begin position="24"/>
        <end position="255"/>
    </location>
</feature>
<dbReference type="EMBL" id="CP048649">
    <property type="protein sequence ID" value="QIB70108.1"/>
    <property type="molecule type" value="Genomic_DNA"/>
</dbReference>
<evidence type="ECO:0000256" key="3">
    <source>
        <dbReference type="ARBA" id="ARBA00022475"/>
    </source>
</evidence>
<comment type="similarity">
    <text evidence="7">Belongs to the binding-protein-dependent transport system permease family.</text>
</comment>
<reference evidence="10 11" key="1">
    <citation type="submission" date="2020-02" db="EMBL/GenBank/DDBJ databases">
        <authorList>
            <person name="Kim Y.B."/>
            <person name="Roh S.W."/>
        </authorList>
    </citation>
    <scope>NUCLEOTIDE SEQUENCE [LARGE SCALE GENOMIC DNA]</scope>
    <source>
        <strain evidence="10 11">DSM 103574</strain>
    </source>
</reference>
<keyword evidence="5 7" id="KW-1133">Transmembrane helix</keyword>
<feature type="transmembrane region" description="Helical" evidence="7">
    <location>
        <begin position="189"/>
        <end position="209"/>
    </location>
</feature>
<keyword evidence="4 7" id="KW-0812">Transmembrane</keyword>
<dbReference type="InterPro" id="IPR035906">
    <property type="entry name" value="MetI-like_sf"/>
</dbReference>
<evidence type="ECO:0000313" key="11">
    <source>
        <dbReference type="Proteomes" id="UP000466848"/>
    </source>
</evidence>
<feature type="transmembrane region" description="Helical" evidence="7">
    <location>
        <begin position="93"/>
        <end position="115"/>
    </location>
</feature>
<feature type="transmembrane region" description="Helical" evidence="7">
    <location>
        <begin position="121"/>
        <end position="143"/>
    </location>
</feature>
<keyword evidence="11" id="KW-1185">Reference proteome</keyword>
<evidence type="ECO:0000256" key="8">
    <source>
        <dbReference type="SAM" id="SignalP"/>
    </source>
</evidence>
<feature type="domain" description="ABC transmembrane type-1" evidence="9">
    <location>
        <begin position="58"/>
        <end position="244"/>
    </location>
</feature>
<evidence type="ECO:0000256" key="5">
    <source>
        <dbReference type="ARBA" id="ARBA00022989"/>
    </source>
</evidence>
<dbReference type="GO" id="GO:0055085">
    <property type="term" value="P:transmembrane transport"/>
    <property type="evidence" value="ECO:0007669"/>
    <property type="project" value="InterPro"/>
</dbReference>
<dbReference type="PANTHER" id="PTHR30151:SF0">
    <property type="entry name" value="ABC TRANSPORTER PERMEASE PROTEIN MJ0413-RELATED"/>
    <property type="match status" value="1"/>
</dbReference>
<feature type="transmembrane region" description="Helical" evidence="7">
    <location>
        <begin position="59"/>
        <end position="81"/>
    </location>
</feature>
<organism evidence="10 11">
    <name type="scientific">Aminipila butyrica</name>
    <dbReference type="NCBI Taxonomy" id="433296"/>
    <lineage>
        <taxon>Bacteria</taxon>
        <taxon>Bacillati</taxon>
        <taxon>Bacillota</taxon>
        <taxon>Clostridia</taxon>
        <taxon>Peptostreptococcales</taxon>
        <taxon>Anaerovoracaceae</taxon>
        <taxon>Aminipila</taxon>
    </lineage>
</organism>
<evidence type="ECO:0000256" key="1">
    <source>
        <dbReference type="ARBA" id="ARBA00004651"/>
    </source>
</evidence>
<accession>A0A858BYB8</accession>
<feature type="signal peptide" evidence="8">
    <location>
        <begin position="1"/>
        <end position="23"/>
    </location>
</feature>
<dbReference type="InterPro" id="IPR000515">
    <property type="entry name" value="MetI-like"/>
</dbReference>
<evidence type="ECO:0000256" key="6">
    <source>
        <dbReference type="ARBA" id="ARBA00023136"/>
    </source>
</evidence>
<evidence type="ECO:0000256" key="7">
    <source>
        <dbReference type="RuleBase" id="RU363032"/>
    </source>
</evidence>
<dbReference type="KEGG" id="abut:Ami103574_12750"/>
<dbReference type="AlphaFoldDB" id="A0A858BYB8"/>
<feature type="transmembrane region" description="Helical" evidence="7">
    <location>
        <begin position="221"/>
        <end position="240"/>
    </location>
</feature>
<dbReference type="GO" id="GO:0005886">
    <property type="term" value="C:plasma membrane"/>
    <property type="evidence" value="ECO:0007669"/>
    <property type="project" value="UniProtKB-SubCell"/>
</dbReference>
<evidence type="ECO:0000259" key="9">
    <source>
        <dbReference type="PROSITE" id="PS50928"/>
    </source>
</evidence>
<evidence type="ECO:0000313" key="10">
    <source>
        <dbReference type="EMBL" id="QIB70108.1"/>
    </source>
</evidence>
<name>A0A858BYB8_9FIRM</name>
<keyword evidence="2 7" id="KW-0813">Transport</keyword>
<keyword evidence="6 7" id="KW-0472">Membrane</keyword>
<dbReference type="PANTHER" id="PTHR30151">
    <property type="entry name" value="ALKANE SULFONATE ABC TRANSPORTER-RELATED, MEMBRANE SUBUNIT"/>
    <property type="match status" value="1"/>
</dbReference>
<dbReference type="RefSeq" id="WP_163067348.1">
    <property type="nucleotide sequence ID" value="NZ_CP048649.1"/>
</dbReference>
<evidence type="ECO:0000256" key="2">
    <source>
        <dbReference type="ARBA" id="ARBA00022448"/>
    </source>
</evidence>